<keyword evidence="2" id="KW-1185">Reference proteome</keyword>
<evidence type="ECO:0000313" key="2">
    <source>
        <dbReference type="Proteomes" id="UP000325081"/>
    </source>
</evidence>
<accession>A0A5A7P2A0</accession>
<reference evidence="2" key="1">
    <citation type="journal article" date="2019" name="Curr. Biol.">
        <title>Genome Sequence of Striga asiatica Provides Insight into the Evolution of Plant Parasitism.</title>
        <authorList>
            <person name="Yoshida S."/>
            <person name="Kim S."/>
            <person name="Wafula E.K."/>
            <person name="Tanskanen J."/>
            <person name="Kim Y.M."/>
            <person name="Honaas L."/>
            <person name="Yang Z."/>
            <person name="Spallek T."/>
            <person name="Conn C.E."/>
            <person name="Ichihashi Y."/>
            <person name="Cheong K."/>
            <person name="Cui S."/>
            <person name="Der J.P."/>
            <person name="Gundlach H."/>
            <person name="Jiao Y."/>
            <person name="Hori C."/>
            <person name="Ishida J.K."/>
            <person name="Kasahara H."/>
            <person name="Kiba T."/>
            <person name="Kim M.S."/>
            <person name="Koo N."/>
            <person name="Laohavisit A."/>
            <person name="Lee Y.H."/>
            <person name="Lumba S."/>
            <person name="McCourt P."/>
            <person name="Mortimer J.C."/>
            <person name="Mutuku J.M."/>
            <person name="Nomura T."/>
            <person name="Sasaki-Sekimoto Y."/>
            <person name="Seto Y."/>
            <person name="Wang Y."/>
            <person name="Wakatake T."/>
            <person name="Sakakibara H."/>
            <person name="Demura T."/>
            <person name="Yamaguchi S."/>
            <person name="Yoneyama K."/>
            <person name="Manabe R.I."/>
            <person name="Nelson D.C."/>
            <person name="Schulman A.H."/>
            <person name="Timko M.P."/>
            <person name="dePamphilis C.W."/>
            <person name="Choi D."/>
            <person name="Shirasu K."/>
        </authorList>
    </citation>
    <scope>NUCLEOTIDE SEQUENCE [LARGE SCALE GENOMIC DNA]</scope>
    <source>
        <strain evidence="2">cv. UVA1</strain>
    </source>
</reference>
<gene>
    <name evidence="1" type="ORF">STAS_02505</name>
</gene>
<dbReference type="Proteomes" id="UP000325081">
    <property type="component" value="Unassembled WGS sequence"/>
</dbReference>
<keyword evidence="1" id="KW-0808">Transferase</keyword>
<name>A0A5A7P2A0_STRAF</name>
<dbReference type="GO" id="GO:0016740">
    <property type="term" value="F:transferase activity"/>
    <property type="evidence" value="ECO:0007669"/>
    <property type="project" value="UniProtKB-KW"/>
</dbReference>
<proteinExistence type="predicted"/>
<protein>
    <submittedName>
        <fullName evidence="1">Acetyl-coenzyme A carboxylase carboxyltransferase subunit alpha</fullName>
    </submittedName>
</protein>
<evidence type="ECO:0000313" key="1">
    <source>
        <dbReference type="EMBL" id="GER26830.1"/>
    </source>
</evidence>
<dbReference type="AlphaFoldDB" id="A0A5A7P2A0"/>
<comment type="caution">
    <text evidence="1">The sequence shown here is derived from an EMBL/GenBank/DDBJ whole genome shotgun (WGS) entry which is preliminary data.</text>
</comment>
<dbReference type="EMBL" id="BKCP01001225">
    <property type="protein sequence ID" value="GER26830.1"/>
    <property type="molecule type" value="Genomic_DNA"/>
</dbReference>
<organism evidence="1 2">
    <name type="scientific">Striga asiatica</name>
    <name type="common">Asiatic witchweed</name>
    <name type="synonym">Buchnera asiatica</name>
    <dbReference type="NCBI Taxonomy" id="4170"/>
    <lineage>
        <taxon>Eukaryota</taxon>
        <taxon>Viridiplantae</taxon>
        <taxon>Streptophyta</taxon>
        <taxon>Embryophyta</taxon>
        <taxon>Tracheophyta</taxon>
        <taxon>Spermatophyta</taxon>
        <taxon>Magnoliopsida</taxon>
        <taxon>eudicotyledons</taxon>
        <taxon>Gunneridae</taxon>
        <taxon>Pentapetalae</taxon>
        <taxon>asterids</taxon>
        <taxon>lamiids</taxon>
        <taxon>Lamiales</taxon>
        <taxon>Orobanchaceae</taxon>
        <taxon>Buchnereae</taxon>
        <taxon>Striga</taxon>
    </lineage>
</organism>
<sequence>MESSNTLRLRRRSSASSAASEIFRLGGWSPGSWCSRASRRICSAVIWISDGVLFFARPDMIITLPAIAGLGLATNVKNGPSSSSHNIPPVKFVLFRLNLLVLWSVLQGRTS</sequence>